<comment type="caution">
    <text evidence="2">The sequence shown here is derived from an EMBL/GenBank/DDBJ whole genome shotgun (WGS) entry which is preliminary data.</text>
</comment>
<accession>A0ABV9U0Q2</accession>
<dbReference type="PANTHER" id="PTHR43245">
    <property type="entry name" value="BIFUNCTIONAL POLYMYXIN RESISTANCE PROTEIN ARNA"/>
    <property type="match status" value="1"/>
</dbReference>
<evidence type="ECO:0000313" key="3">
    <source>
        <dbReference type="Proteomes" id="UP001595872"/>
    </source>
</evidence>
<dbReference type="Proteomes" id="UP001595872">
    <property type="component" value="Unassembled WGS sequence"/>
</dbReference>
<proteinExistence type="predicted"/>
<feature type="domain" description="Ketoreductase" evidence="1">
    <location>
        <begin position="3"/>
        <end position="176"/>
    </location>
</feature>
<dbReference type="InterPro" id="IPR036291">
    <property type="entry name" value="NAD(P)-bd_dom_sf"/>
</dbReference>
<reference evidence="3" key="1">
    <citation type="journal article" date="2019" name="Int. J. Syst. Evol. Microbiol.">
        <title>The Global Catalogue of Microorganisms (GCM) 10K type strain sequencing project: providing services to taxonomists for standard genome sequencing and annotation.</title>
        <authorList>
            <consortium name="The Broad Institute Genomics Platform"/>
            <consortium name="The Broad Institute Genome Sequencing Center for Infectious Disease"/>
            <person name="Wu L."/>
            <person name="Ma J."/>
        </authorList>
    </citation>
    <scope>NUCLEOTIDE SEQUENCE [LARGE SCALE GENOMIC DNA]</scope>
    <source>
        <strain evidence="3">KLKA75</strain>
    </source>
</reference>
<dbReference type="PANTHER" id="PTHR43245:SF55">
    <property type="entry name" value="NAD(P)-BINDING DOMAIN-CONTAINING PROTEIN"/>
    <property type="match status" value="1"/>
</dbReference>
<keyword evidence="3" id="KW-1185">Reference proteome</keyword>
<protein>
    <submittedName>
        <fullName evidence="2">NAD-dependent epimerase/dehydratase family protein</fullName>
    </submittedName>
</protein>
<dbReference type="SUPFAM" id="SSF51735">
    <property type="entry name" value="NAD(P)-binding Rossmann-fold domains"/>
    <property type="match status" value="1"/>
</dbReference>
<dbReference type="Pfam" id="PF01370">
    <property type="entry name" value="Epimerase"/>
    <property type="match status" value="1"/>
</dbReference>
<dbReference type="Gene3D" id="3.40.50.720">
    <property type="entry name" value="NAD(P)-binding Rossmann-like Domain"/>
    <property type="match status" value="1"/>
</dbReference>
<dbReference type="RefSeq" id="WP_378257950.1">
    <property type="nucleotide sequence ID" value="NZ_JBHSIT010000006.1"/>
</dbReference>
<organism evidence="2 3">
    <name type="scientific">Actinomadura gamaensis</name>
    <dbReference type="NCBI Taxonomy" id="1763541"/>
    <lineage>
        <taxon>Bacteria</taxon>
        <taxon>Bacillati</taxon>
        <taxon>Actinomycetota</taxon>
        <taxon>Actinomycetes</taxon>
        <taxon>Streptosporangiales</taxon>
        <taxon>Thermomonosporaceae</taxon>
        <taxon>Actinomadura</taxon>
    </lineage>
</organism>
<name>A0ABV9U0Q2_9ACTN</name>
<dbReference type="InterPro" id="IPR057326">
    <property type="entry name" value="KR_dom"/>
</dbReference>
<gene>
    <name evidence="2" type="ORF">ACFPCY_21900</name>
</gene>
<dbReference type="SMART" id="SM00822">
    <property type="entry name" value="PKS_KR"/>
    <property type="match status" value="1"/>
</dbReference>
<evidence type="ECO:0000313" key="2">
    <source>
        <dbReference type="EMBL" id="MFC4909991.1"/>
    </source>
</evidence>
<evidence type="ECO:0000259" key="1">
    <source>
        <dbReference type="SMART" id="SM00822"/>
    </source>
</evidence>
<sequence>MALTVAITGPTGEIGMAAVRALEADDRVERILGMARRPFDPADHGWRKTEYRQGDILDRKAVSALVASADVVVHLAYVIMGSRSESERVNLTGSRNVFAATVAAERPKRLVYTSSVAAYGYHKDNPVPLTESVPARGSSGHYYSAQKAACEKALAELTEKTDLAVYVLRPSIVAGPDATILLRSLPWEKLGGRIPEPLRRLLGAVPGLRPVLPDPGLHFQLVHHDDVASALVAATCGDGPPGAYNIAGGGDITMSDLARELDAYAVPVPAELVAVTAELVDLLPYVPPQAEWIHAARHPMLMDISKARRDLHWEPEHSSLETLRAMLHVKDDA</sequence>
<dbReference type="EMBL" id="JBHSIT010000006">
    <property type="protein sequence ID" value="MFC4909991.1"/>
    <property type="molecule type" value="Genomic_DNA"/>
</dbReference>
<dbReference type="InterPro" id="IPR001509">
    <property type="entry name" value="Epimerase_deHydtase"/>
</dbReference>
<dbReference type="InterPro" id="IPR050177">
    <property type="entry name" value="Lipid_A_modif_metabolic_enz"/>
</dbReference>